<protein>
    <submittedName>
        <fullName evidence="1">Uncharacterized protein</fullName>
    </submittedName>
</protein>
<comment type="caution">
    <text evidence="1">The sequence shown here is derived from an EMBL/GenBank/DDBJ whole genome shotgun (WGS) entry which is preliminary data.</text>
</comment>
<gene>
    <name evidence="1" type="ORF">DPMN_073124</name>
</gene>
<dbReference type="Proteomes" id="UP000828390">
    <property type="component" value="Unassembled WGS sequence"/>
</dbReference>
<evidence type="ECO:0000313" key="2">
    <source>
        <dbReference type="Proteomes" id="UP000828390"/>
    </source>
</evidence>
<evidence type="ECO:0000313" key="1">
    <source>
        <dbReference type="EMBL" id="KAH3713334.1"/>
    </source>
</evidence>
<sequence>MYWKRNMKLNCLYPNRKTSFDTNAKRTLGLSGVMDGMIRCLVEMLEKKMIRCLVKRLDGMMLCLLGVPFLTEWTNLRIAFGEVPPDLNQTRASNHILHPVRGQAGIQQAIFPGSLPRNITTIM</sequence>
<name>A0A9D4BYG7_DREPO</name>
<dbReference type="EMBL" id="JAIWYP010000014">
    <property type="protein sequence ID" value="KAH3713334.1"/>
    <property type="molecule type" value="Genomic_DNA"/>
</dbReference>
<accession>A0A9D4BYG7</accession>
<organism evidence="1 2">
    <name type="scientific">Dreissena polymorpha</name>
    <name type="common">Zebra mussel</name>
    <name type="synonym">Mytilus polymorpha</name>
    <dbReference type="NCBI Taxonomy" id="45954"/>
    <lineage>
        <taxon>Eukaryota</taxon>
        <taxon>Metazoa</taxon>
        <taxon>Spiralia</taxon>
        <taxon>Lophotrochozoa</taxon>
        <taxon>Mollusca</taxon>
        <taxon>Bivalvia</taxon>
        <taxon>Autobranchia</taxon>
        <taxon>Heteroconchia</taxon>
        <taxon>Euheterodonta</taxon>
        <taxon>Imparidentia</taxon>
        <taxon>Neoheterodontei</taxon>
        <taxon>Myida</taxon>
        <taxon>Dreissenoidea</taxon>
        <taxon>Dreissenidae</taxon>
        <taxon>Dreissena</taxon>
    </lineage>
</organism>
<proteinExistence type="predicted"/>
<keyword evidence="2" id="KW-1185">Reference proteome</keyword>
<dbReference type="AlphaFoldDB" id="A0A9D4BYG7"/>
<reference evidence="1" key="2">
    <citation type="submission" date="2020-11" db="EMBL/GenBank/DDBJ databases">
        <authorList>
            <person name="McCartney M.A."/>
            <person name="Auch B."/>
            <person name="Kono T."/>
            <person name="Mallez S."/>
            <person name="Becker A."/>
            <person name="Gohl D.M."/>
            <person name="Silverstein K.A.T."/>
            <person name="Koren S."/>
            <person name="Bechman K.B."/>
            <person name="Herman A."/>
            <person name="Abrahante J.E."/>
            <person name="Garbe J."/>
        </authorList>
    </citation>
    <scope>NUCLEOTIDE SEQUENCE</scope>
    <source>
        <strain evidence="1">Duluth1</strain>
        <tissue evidence="1">Whole animal</tissue>
    </source>
</reference>
<reference evidence="1" key="1">
    <citation type="journal article" date="2019" name="bioRxiv">
        <title>The Genome of the Zebra Mussel, Dreissena polymorpha: A Resource for Invasive Species Research.</title>
        <authorList>
            <person name="McCartney M.A."/>
            <person name="Auch B."/>
            <person name="Kono T."/>
            <person name="Mallez S."/>
            <person name="Zhang Y."/>
            <person name="Obille A."/>
            <person name="Becker A."/>
            <person name="Abrahante J.E."/>
            <person name="Garbe J."/>
            <person name="Badalamenti J.P."/>
            <person name="Herman A."/>
            <person name="Mangelson H."/>
            <person name="Liachko I."/>
            <person name="Sullivan S."/>
            <person name="Sone E.D."/>
            <person name="Koren S."/>
            <person name="Silverstein K.A.T."/>
            <person name="Beckman K.B."/>
            <person name="Gohl D.M."/>
        </authorList>
    </citation>
    <scope>NUCLEOTIDE SEQUENCE</scope>
    <source>
        <strain evidence="1">Duluth1</strain>
        <tissue evidence="1">Whole animal</tissue>
    </source>
</reference>